<dbReference type="AlphaFoldDB" id="A0A255G4D2"/>
<gene>
    <name evidence="8" type="ORF">CGZ94_16770</name>
</gene>
<keyword evidence="9" id="KW-1185">Reference proteome</keyword>
<dbReference type="Pfam" id="PF02739">
    <property type="entry name" value="5_3_exonuc_N"/>
    <property type="match status" value="1"/>
</dbReference>
<evidence type="ECO:0000256" key="4">
    <source>
        <dbReference type="ARBA" id="ARBA00023125"/>
    </source>
</evidence>
<proteinExistence type="predicted"/>
<dbReference type="PANTHER" id="PTHR42646">
    <property type="entry name" value="FLAP ENDONUCLEASE XNI"/>
    <property type="match status" value="1"/>
</dbReference>
<evidence type="ECO:0000256" key="6">
    <source>
        <dbReference type="ARBA" id="ARBA00050026"/>
    </source>
</evidence>
<keyword evidence="8" id="KW-0255">Endonuclease</keyword>
<dbReference type="GO" id="GO:0003677">
    <property type="term" value="F:DNA binding"/>
    <property type="evidence" value="ECO:0007669"/>
    <property type="project" value="UniProtKB-KW"/>
</dbReference>
<dbReference type="SMART" id="SM00279">
    <property type="entry name" value="HhH2"/>
    <property type="match status" value="1"/>
</dbReference>
<dbReference type="GO" id="GO:0008409">
    <property type="term" value="F:5'-3' exonuclease activity"/>
    <property type="evidence" value="ECO:0007669"/>
    <property type="project" value="InterPro"/>
</dbReference>
<dbReference type="GO" id="GO:0017108">
    <property type="term" value="F:5'-flap endonuclease activity"/>
    <property type="evidence" value="ECO:0007669"/>
    <property type="project" value="InterPro"/>
</dbReference>
<evidence type="ECO:0000313" key="9">
    <source>
        <dbReference type="Proteomes" id="UP000215896"/>
    </source>
</evidence>
<accession>A0A255G4D2</accession>
<dbReference type="InterPro" id="IPR020046">
    <property type="entry name" value="5-3_exonucl_a-hlix_arch_N"/>
</dbReference>
<dbReference type="Pfam" id="PF01367">
    <property type="entry name" value="5_3_exonuc"/>
    <property type="match status" value="1"/>
</dbReference>
<dbReference type="SUPFAM" id="SSF47807">
    <property type="entry name" value="5' to 3' exonuclease, C-terminal subdomain"/>
    <property type="match status" value="1"/>
</dbReference>
<name>A0A255G4D2_9ACTN</name>
<dbReference type="PANTHER" id="PTHR42646:SF2">
    <property type="entry name" value="5'-3' EXONUCLEASE FAMILY PROTEIN"/>
    <property type="match status" value="1"/>
</dbReference>
<feature type="domain" description="5'-3' exonuclease" evidence="7">
    <location>
        <begin position="1"/>
        <end position="286"/>
    </location>
</feature>
<protein>
    <recommendedName>
        <fullName evidence="6">5'-3' exonuclease</fullName>
    </recommendedName>
</protein>
<evidence type="ECO:0000256" key="2">
    <source>
        <dbReference type="ARBA" id="ARBA00022801"/>
    </source>
</evidence>
<keyword evidence="1" id="KW-0540">Nuclease</keyword>
<dbReference type="EMBL" id="NMVO01000016">
    <property type="protein sequence ID" value="OYO10770.1"/>
    <property type="molecule type" value="Genomic_DNA"/>
</dbReference>
<dbReference type="SUPFAM" id="SSF88723">
    <property type="entry name" value="PIN domain-like"/>
    <property type="match status" value="1"/>
</dbReference>
<dbReference type="SMART" id="SM00475">
    <property type="entry name" value="53EXOc"/>
    <property type="match status" value="1"/>
</dbReference>
<keyword evidence="3" id="KW-0269">Exonuclease</keyword>
<dbReference type="CDD" id="cd09859">
    <property type="entry name" value="PIN_53EXO"/>
    <property type="match status" value="1"/>
</dbReference>
<comment type="function">
    <text evidence="5">5'-3' exonuclease acting preferentially on double-stranded DNA.</text>
</comment>
<dbReference type="InterPro" id="IPR036279">
    <property type="entry name" value="5-3_exonuclease_C_sf"/>
</dbReference>
<dbReference type="InterPro" id="IPR029060">
    <property type="entry name" value="PIN-like_dom_sf"/>
</dbReference>
<dbReference type="InterPro" id="IPR020045">
    <property type="entry name" value="DNA_polI_H3TH"/>
</dbReference>
<dbReference type="Proteomes" id="UP000215896">
    <property type="component" value="Unassembled WGS sequence"/>
</dbReference>
<evidence type="ECO:0000313" key="8">
    <source>
        <dbReference type="EMBL" id="OYO10770.1"/>
    </source>
</evidence>
<dbReference type="InterPro" id="IPR002421">
    <property type="entry name" value="5-3_exonuclease"/>
</dbReference>
<organism evidence="8 9">
    <name type="scientific">Enemella evansiae</name>
    <dbReference type="NCBI Taxonomy" id="2016499"/>
    <lineage>
        <taxon>Bacteria</taxon>
        <taxon>Bacillati</taxon>
        <taxon>Actinomycetota</taxon>
        <taxon>Actinomycetes</taxon>
        <taxon>Propionibacteriales</taxon>
        <taxon>Propionibacteriaceae</taxon>
        <taxon>Enemella</taxon>
    </lineage>
</organism>
<evidence type="ECO:0000256" key="3">
    <source>
        <dbReference type="ARBA" id="ARBA00022839"/>
    </source>
</evidence>
<dbReference type="OrthoDB" id="9806424at2"/>
<dbReference type="Gene3D" id="3.40.50.1010">
    <property type="entry name" value="5'-nuclease"/>
    <property type="match status" value="1"/>
</dbReference>
<dbReference type="InterPro" id="IPR038969">
    <property type="entry name" value="FEN"/>
</dbReference>
<evidence type="ECO:0000259" key="7">
    <source>
        <dbReference type="SMART" id="SM00475"/>
    </source>
</evidence>
<evidence type="ECO:0000256" key="1">
    <source>
        <dbReference type="ARBA" id="ARBA00022722"/>
    </source>
</evidence>
<dbReference type="GO" id="GO:0033567">
    <property type="term" value="P:DNA replication, Okazaki fragment processing"/>
    <property type="evidence" value="ECO:0007669"/>
    <property type="project" value="InterPro"/>
</dbReference>
<dbReference type="CDD" id="cd09898">
    <property type="entry name" value="H3TH_53EXO"/>
    <property type="match status" value="1"/>
</dbReference>
<evidence type="ECO:0000256" key="5">
    <source>
        <dbReference type="ARBA" id="ARBA00049957"/>
    </source>
</evidence>
<comment type="caution">
    <text evidence="8">The sequence shown here is derived from an EMBL/GenBank/DDBJ whole genome shotgun (WGS) entry which is preliminary data.</text>
</comment>
<keyword evidence="4" id="KW-0238">DNA-binding</keyword>
<keyword evidence="2" id="KW-0378">Hydrolase</keyword>
<dbReference type="InterPro" id="IPR008918">
    <property type="entry name" value="HhH2"/>
</dbReference>
<reference evidence="8 9" key="1">
    <citation type="submission" date="2017-07" db="EMBL/GenBank/DDBJ databases">
        <title>Draft whole genome sequences of clinical Proprionibacteriaceae strains.</title>
        <authorList>
            <person name="Bernier A.-M."/>
            <person name="Bernard K."/>
            <person name="Domingo M.-C."/>
        </authorList>
    </citation>
    <scope>NUCLEOTIDE SEQUENCE [LARGE SCALE GENOMIC DNA]</scope>
    <source>
        <strain evidence="8 9">NML 030167</strain>
    </source>
</reference>
<dbReference type="Gene3D" id="1.10.150.20">
    <property type="entry name" value="5' to 3' exonuclease, C-terminal subdomain"/>
    <property type="match status" value="1"/>
</dbReference>
<sequence length="317" mass="33858">MLLDTASLYFRAFYGLPDSIRTPDGQPVNAVRGLLDFIARLVTDHSPTQLAACWDNDWRPQWRVDLLPSYKTHRVAPQVSAEQGSVVGAGGVGAETGVAEESPDGLSHQVPWIEETLTALGIAIVGADGYEADDVIGSLATQSQVPCDVVTGDRDLFQLVDDSAGVRILYTARGMSNLQVVDGAWVKAKYDIDARHYADFAALRGDTSDGIPGVKGIGEKTATGLVNRFGDLDQLIEAALDPESGMTGTQRKRFDEAADYLAVAGEVVRVRRDLDLGVHPGDLELPSAPADPDAFAELTTRLGLGSSAERVLKALAR</sequence>